<sequence length="29" mass="3497">MFMVKSPDVEDLPYVLRFILLQEFHLKGM</sequence>
<name>A0ABS4IBR5_9BACL</name>
<comment type="caution">
    <text evidence="1">The sequence shown here is derived from an EMBL/GenBank/DDBJ whole genome shotgun (WGS) entry which is preliminary data.</text>
</comment>
<evidence type="ECO:0000313" key="2">
    <source>
        <dbReference type="Proteomes" id="UP001519344"/>
    </source>
</evidence>
<protein>
    <recommendedName>
        <fullName evidence="3">GNAT family N-acetyltransferase</fullName>
    </recommendedName>
</protein>
<dbReference type="EMBL" id="JAGGKV010000043">
    <property type="protein sequence ID" value="MBP1967806.1"/>
    <property type="molecule type" value="Genomic_DNA"/>
</dbReference>
<proteinExistence type="predicted"/>
<gene>
    <name evidence="1" type="ORF">J2Z65_007088</name>
</gene>
<evidence type="ECO:0008006" key="3">
    <source>
        <dbReference type="Google" id="ProtNLM"/>
    </source>
</evidence>
<reference evidence="1 2" key="1">
    <citation type="submission" date="2021-03" db="EMBL/GenBank/DDBJ databases">
        <title>Genomic Encyclopedia of Type Strains, Phase IV (KMG-IV): sequencing the most valuable type-strain genomes for metagenomic binning, comparative biology and taxonomic classification.</title>
        <authorList>
            <person name="Goeker M."/>
        </authorList>
    </citation>
    <scope>NUCLEOTIDE SEQUENCE [LARGE SCALE GENOMIC DNA]</scope>
    <source>
        <strain evidence="1 2">DSM 24950</strain>
    </source>
</reference>
<organism evidence="1 2">
    <name type="scientific">Paenibacillus aceris</name>
    <dbReference type="NCBI Taxonomy" id="869555"/>
    <lineage>
        <taxon>Bacteria</taxon>
        <taxon>Bacillati</taxon>
        <taxon>Bacillota</taxon>
        <taxon>Bacilli</taxon>
        <taxon>Bacillales</taxon>
        <taxon>Paenibacillaceae</taxon>
        <taxon>Paenibacillus</taxon>
    </lineage>
</organism>
<dbReference type="Proteomes" id="UP001519344">
    <property type="component" value="Unassembled WGS sequence"/>
</dbReference>
<keyword evidence="2" id="KW-1185">Reference proteome</keyword>
<evidence type="ECO:0000313" key="1">
    <source>
        <dbReference type="EMBL" id="MBP1967806.1"/>
    </source>
</evidence>
<accession>A0ABS4IBR5</accession>